<dbReference type="PROSITE" id="PS51257">
    <property type="entry name" value="PROKAR_LIPOPROTEIN"/>
    <property type="match status" value="1"/>
</dbReference>
<dbReference type="SUPFAM" id="SSF47240">
    <property type="entry name" value="Ferritin-like"/>
    <property type="match status" value="1"/>
</dbReference>
<dbReference type="CDD" id="cd01041">
    <property type="entry name" value="Rubrerythrin"/>
    <property type="match status" value="1"/>
</dbReference>
<dbReference type="InterPro" id="IPR009078">
    <property type="entry name" value="Ferritin-like_SF"/>
</dbReference>
<comment type="caution">
    <text evidence="2">The sequence shown here is derived from an EMBL/GenBank/DDBJ whole genome shotgun (WGS) entry which is preliminary data.</text>
</comment>
<dbReference type="PANTHER" id="PTHR33746:SF4">
    <property type="entry name" value="RUBRERYTHRIN"/>
    <property type="match status" value="1"/>
</dbReference>
<dbReference type="InterPro" id="IPR052753">
    <property type="entry name" value="Rbr2/Nigerythrin"/>
</dbReference>
<feature type="domain" description="Ferritin-like diiron" evidence="1">
    <location>
        <begin position="20"/>
        <end position="163"/>
    </location>
</feature>
<reference evidence="2" key="1">
    <citation type="submission" date="2019-08" db="EMBL/GenBank/DDBJ databases">
        <authorList>
            <person name="Kucharzyk K."/>
            <person name="Murdoch R.W."/>
            <person name="Higgins S."/>
            <person name="Loffler F."/>
        </authorList>
    </citation>
    <scope>NUCLEOTIDE SEQUENCE</scope>
</reference>
<dbReference type="InterPro" id="IPR003251">
    <property type="entry name" value="Rr_diiron-bd_dom"/>
</dbReference>
<dbReference type="Gene3D" id="1.20.1260.10">
    <property type="match status" value="1"/>
</dbReference>
<dbReference type="InterPro" id="IPR012347">
    <property type="entry name" value="Ferritin-like"/>
</dbReference>
<dbReference type="PANTHER" id="PTHR33746">
    <property type="entry name" value="RUBRERYTHRIN"/>
    <property type="match status" value="1"/>
</dbReference>
<evidence type="ECO:0000259" key="1">
    <source>
        <dbReference type="PROSITE" id="PS50905"/>
    </source>
</evidence>
<dbReference type="AlphaFoldDB" id="A0A645BEE2"/>
<dbReference type="InterPro" id="IPR009040">
    <property type="entry name" value="Ferritin-like_diiron"/>
</dbReference>
<organism evidence="2">
    <name type="scientific">bioreactor metagenome</name>
    <dbReference type="NCBI Taxonomy" id="1076179"/>
    <lineage>
        <taxon>unclassified sequences</taxon>
        <taxon>metagenomes</taxon>
        <taxon>ecological metagenomes</taxon>
    </lineage>
</organism>
<dbReference type="EMBL" id="VSSQ01019614">
    <property type="protein sequence ID" value="MPM63809.1"/>
    <property type="molecule type" value="Genomic_DNA"/>
</dbReference>
<evidence type="ECO:0000313" key="2">
    <source>
        <dbReference type="EMBL" id="MPM63809.1"/>
    </source>
</evidence>
<gene>
    <name evidence="2" type="primary">ngr_5</name>
    <name evidence="2" type="ORF">SDC9_110693</name>
</gene>
<protein>
    <submittedName>
        <fullName evidence="2">Nigerythrin</fullName>
    </submittedName>
</protein>
<dbReference type="Pfam" id="PF02915">
    <property type="entry name" value="Rubrerythrin"/>
    <property type="match status" value="1"/>
</dbReference>
<sequence length="203" mass="22581">MKKSLFIITSFVILAFAGCQPKPVKTIENLKAGIKGETTAIAKYKAFADKAREEGLDTIAKLFEAASKSESIHADNHTKVLEGLGVKMEEFKPEFEVKTTAENLQAAIDGESYEVSAMYPDFITSAKTENVEKAVKSFTWAVDTEKKHTEFYKKALEALNQNIENILPFDYVVCPVCGNTYEKATMDKKCAFCQTSSENYISI</sequence>
<name>A0A645BEE2_9ZZZZ</name>
<dbReference type="GO" id="GO:0046872">
    <property type="term" value="F:metal ion binding"/>
    <property type="evidence" value="ECO:0007669"/>
    <property type="project" value="InterPro"/>
</dbReference>
<dbReference type="GO" id="GO:0016491">
    <property type="term" value="F:oxidoreductase activity"/>
    <property type="evidence" value="ECO:0007669"/>
    <property type="project" value="InterPro"/>
</dbReference>
<dbReference type="PROSITE" id="PS50905">
    <property type="entry name" value="FERRITIN_LIKE"/>
    <property type="match status" value="1"/>
</dbReference>
<proteinExistence type="predicted"/>
<accession>A0A645BEE2</accession>